<evidence type="ECO:0000313" key="2">
    <source>
        <dbReference type="Proteomes" id="UP000627205"/>
    </source>
</evidence>
<reference evidence="1" key="2">
    <citation type="submission" date="2020-09" db="EMBL/GenBank/DDBJ databases">
        <authorList>
            <person name="Sun Q."/>
            <person name="Sedlacek I."/>
        </authorList>
    </citation>
    <scope>NUCLEOTIDE SEQUENCE</scope>
    <source>
        <strain evidence="1">CCM 7664</strain>
    </source>
</reference>
<dbReference type="EMBL" id="BMDP01000005">
    <property type="protein sequence ID" value="GGI55665.1"/>
    <property type="molecule type" value="Genomic_DNA"/>
</dbReference>
<keyword evidence="2" id="KW-1185">Reference proteome</keyword>
<dbReference type="InterPro" id="IPR021647">
    <property type="entry name" value="CusF_Ec"/>
</dbReference>
<evidence type="ECO:0008006" key="3">
    <source>
        <dbReference type="Google" id="ProtNLM"/>
    </source>
</evidence>
<protein>
    <recommendedName>
        <fullName evidence="3">Copper-binding protein</fullName>
    </recommendedName>
</protein>
<gene>
    <name evidence="1" type="ORF">GCM10011430_28390</name>
</gene>
<dbReference type="Pfam" id="PF11604">
    <property type="entry name" value="CusF_Ec"/>
    <property type="match status" value="1"/>
</dbReference>
<dbReference type="Proteomes" id="UP000627205">
    <property type="component" value="Unassembled WGS sequence"/>
</dbReference>
<dbReference type="Gene3D" id="2.40.50.320">
    <property type="entry name" value="Copper binding periplasmic protein CusF"/>
    <property type="match status" value="1"/>
</dbReference>
<proteinExistence type="predicted"/>
<accession>A0A8J3B5V0</accession>
<reference evidence="1" key="1">
    <citation type="journal article" date="2014" name="Int. J. Syst. Evol. Microbiol.">
        <title>Complete genome sequence of Corynebacterium casei LMG S-19264T (=DSM 44701T), isolated from a smear-ripened cheese.</title>
        <authorList>
            <consortium name="US DOE Joint Genome Institute (JGI-PGF)"/>
            <person name="Walter F."/>
            <person name="Albersmeier A."/>
            <person name="Kalinowski J."/>
            <person name="Ruckert C."/>
        </authorList>
    </citation>
    <scope>NUCLEOTIDE SEQUENCE</scope>
    <source>
        <strain evidence="1">CCM 7664</strain>
    </source>
</reference>
<dbReference type="InterPro" id="IPR042230">
    <property type="entry name" value="CusF_sf"/>
</dbReference>
<evidence type="ECO:0000313" key="1">
    <source>
        <dbReference type="EMBL" id="GGI55665.1"/>
    </source>
</evidence>
<name>A0A8J3B5V0_9BURK</name>
<comment type="caution">
    <text evidence="1">The sequence shown here is derived from an EMBL/GenBank/DDBJ whole genome shotgun (WGS) entry which is preliminary data.</text>
</comment>
<sequence length="71" mass="7630">MSSGEIKKVDKSTGKLTIKHGPLVNLGMDGMTMNFKVSDPAMLDAVKPGDKVNFIAEEPNGQLTVTKIVKQ</sequence>
<organism evidence="1 2">
    <name type="scientific">Oxalicibacterium solurbis</name>
    <dbReference type="NCBI Taxonomy" id="69280"/>
    <lineage>
        <taxon>Bacteria</taxon>
        <taxon>Pseudomonadati</taxon>
        <taxon>Pseudomonadota</taxon>
        <taxon>Betaproteobacteria</taxon>
        <taxon>Burkholderiales</taxon>
        <taxon>Oxalobacteraceae</taxon>
        <taxon>Oxalicibacterium</taxon>
    </lineage>
</organism>
<dbReference type="AlphaFoldDB" id="A0A8J3B5V0"/>